<name>A0A369UT16_9ACTN</name>
<dbReference type="EMBL" id="QQBH01000082">
    <property type="protein sequence ID" value="RDD83826.1"/>
    <property type="molecule type" value="Genomic_DNA"/>
</dbReference>
<gene>
    <name evidence="2" type="ORF">DVZ84_38505</name>
</gene>
<evidence type="ECO:0000259" key="1">
    <source>
        <dbReference type="Pfam" id="PF21962"/>
    </source>
</evidence>
<accession>A0A369UT16</accession>
<proteinExistence type="predicted"/>
<dbReference type="AlphaFoldDB" id="A0A369UT16"/>
<organism evidence="2 3">
    <name type="scientific">Streptomyces parvulus</name>
    <dbReference type="NCBI Taxonomy" id="146923"/>
    <lineage>
        <taxon>Bacteria</taxon>
        <taxon>Bacillati</taxon>
        <taxon>Actinomycetota</taxon>
        <taxon>Actinomycetes</taxon>
        <taxon>Kitasatosporales</taxon>
        <taxon>Streptomycetaceae</taxon>
        <taxon>Streptomyces</taxon>
    </lineage>
</organism>
<protein>
    <recommendedName>
        <fullName evidence="1">DUF6924 domain-containing protein</fullName>
    </recommendedName>
</protein>
<reference evidence="2 3" key="1">
    <citation type="submission" date="2018-07" db="EMBL/GenBank/DDBJ databases">
        <title>Genome guided investigation of antibiotics producing actinomycetales strain isolated from a Macau mangrove ecosystem.</title>
        <authorList>
            <person name="Hu D."/>
        </authorList>
    </citation>
    <scope>NUCLEOTIDE SEQUENCE [LARGE SCALE GENOMIC DNA]</scope>
    <source>
        <strain evidence="2 3">2297</strain>
    </source>
</reference>
<feature type="domain" description="DUF6924" evidence="1">
    <location>
        <begin position="9"/>
        <end position="136"/>
    </location>
</feature>
<evidence type="ECO:0000313" key="2">
    <source>
        <dbReference type="EMBL" id="RDD83826.1"/>
    </source>
</evidence>
<evidence type="ECO:0000313" key="3">
    <source>
        <dbReference type="Proteomes" id="UP000253742"/>
    </source>
</evidence>
<dbReference type="Pfam" id="PF21962">
    <property type="entry name" value="DUF6924"/>
    <property type="match status" value="1"/>
</dbReference>
<dbReference type="OrthoDB" id="7854965at2"/>
<comment type="caution">
    <text evidence="2">The sequence shown here is derived from an EMBL/GenBank/DDBJ whole genome shotgun (WGS) entry which is preliminary data.</text>
</comment>
<dbReference type="RefSeq" id="WP_114534325.1">
    <property type="nucleotide sequence ID" value="NZ_QQBH01000082.1"/>
</dbReference>
<sequence length="136" mass="14693">MNQLPCTLEALVVRTDFSADGAWDALRASLLSPSKDGFLANVAVVDDRLYEGLTSDQALDLIPVEYQHPLLALADSVALASTERPLLVLDLQGERGRGVRVVAAQLWSIENNLSGANMDFEEFAGAVDKDGVFRGF</sequence>
<dbReference type="InterPro" id="IPR053832">
    <property type="entry name" value="DUF6924"/>
</dbReference>
<dbReference type="Proteomes" id="UP000253742">
    <property type="component" value="Unassembled WGS sequence"/>
</dbReference>